<dbReference type="Proteomes" id="UP000639338">
    <property type="component" value="Unassembled WGS sequence"/>
</dbReference>
<proteinExistence type="predicted"/>
<gene>
    <name evidence="1" type="ORF">HCN44_007340</name>
</gene>
<dbReference type="AlphaFoldDB" id="A0A835CQC5"/>
<reference evidence="1 2" key="1">
    <citation type="submission" date="2020-08" db="EMBL/GenBank/DDBJ databases">
        <title>Aphidius gifuensis genome sequencing and assembly.</title>
        <authorList>
            <person name="Du Z."/>
        </authorList>
    </citation>
    <scope>NUCLEOTIDE SEQUENCE [LARGE SCALE GENOMIC DNA]</scope>
    <source>
        <strain evidence="1">YNYX2018</strain>
        <tissue evidence="1">Adults</tissue>
    </source>
</reference>
<accession>A0A835CQC5</accession>
<evidence type="ECO:0000313" key="1">
    <source>
        <dbReference type="EMBL" id="KAF7989030.1"/>
    </source>
</evidence>
<organism evidence="1 2">
    <name type="scientific">Aphidius gifuensis</name>
    <name type="common">Parasitoid wasp</name>
    <dbReference type="NCBI Taxonomy" id="684658"/>
    <lineage>
        <taxon>Eukaryota</taxon>
        <taxon>Metazoa</taxon>
        <taxon>Ecdysozoa</taxon>
        <taxon>Arthropoda</taxon>
        <taxon>Hexapoda</taxon>
        <taxon>Insecta</taxon>
        <taxon>Pterygota</taxon>
        <taxon>Neoptera</taxon>
        <taxon>Endopterygota</taxon>
        <taxon>Hymenoptera</taxon>
        <taxon>Apocrita</taxon>
        <taxon>Ichneumonoidea</taxon>
        <taxon>Braconidae</taxon>
        <taxon>Aphidiinae</taxon>
        <taxon>Aphidius</taxon>
    </lineage>
</organism>
<sequence length="198" mass="23330">MIISQQVSMKFEKFQKALNQNEINLINNIKISMKKFIYKSRKQKVTFAQNNNDDNDKLNICFKHERFNILKNILPNIELQNNHVININELSPFSDVNKEFNSIKINITKCFTNEFIAVGRHINQAYNTIDKKKSVLKKYPPNDMANYHQEILKNLTNIIKLSNNLANNCSLIQMSLFEKFIIRINDKFDECIKKITDK</sequence>
<comment type="caution">
    <text evidence="1">The sequence shown here is derived from an EMBL/GenBank/DDBJ whole genome shotgun (WGS) entry which is preliminary data.</text>
</comment>
<protein>
    <submittedName>
        <fullName evidence="1">Uncharacterized protein</fullName>
    </submittedName>
</protein>
<dbReference type="EMBL" id="JACMRX010000005">
    <property type="protein sequence ID" value="KAF7989030.1"/>
    <property type="molecule type" value="Genomic_DNA"/>
</dbReference>
<name>A0A835CQC5_APHGI</name>
<keyword evidence="2" id="KW-1185">Reference proteome</keyword>
<evidence type="ECO:0000313" key="2">
    <source>
        <dbReference type="Proteomes" id="UP000639338"/>
    </source>
</evidence>